<name>A0A9E2BG26_PSYF1</name>
<organism evidence="6 7">
    <name type="scientific">Psychracetigena formicireducens</name>
    <dbReference type="NCBI Taxonomy" id="2986056"/>
    <lineage>
        <taxon>Bacteria</taxon>
        <taxon>Bacillati</taxon>
        <taxon>Candidatus Lithacetigenota</taxon>
        <taxon>Candidatus Psychracetigena</taxon>
    </lineage>
</organism>
<evidence type="ECO:0000313" key="6">
    <source>
        <dbReference type="EMBL" id="MBT9144923.1"/>
    </source>
</evidence>
<dbReference type="PROSITE" id="PS51987">
    <property type="entry name" value="GS_CATALYTIC"/>
    <property type="match status" value="1"/>
</dbReference>
<dbReference type="SMART" id="SM01230">
    <property type="entry name" value="Gln-synt_C"/>
    <property type="match status" value="1"/>
</dbReference>
<sequence length="651" mass="74461">MMPQTKDQAKCSNLMYFLPKNLLNTQYLKTVIDTNKNIRFVSLVAVDLGGNSTDEKIPVSLFLNNIEQIMERGIQTDGSSVVLPGIASLNNAMVSLVPDREVKWFVDYNYDLIDENTGLPTGTIKIPSFLEHSGKFVDSRSVLKKCQQYISEELIKLFINKPQVLSYYGVDSFDAIKDVQMTIGTELEFWVKTPEIPADEEKLSTSQMLKEQYWKKTVGSVRSALEETLILMEKYGLYPEMGHKEAGGIASRMTSQGKLSYVMEQLEIDWRFDQSLQAADNDIFVRDLIEETFKRHGLEVTFSAKPIEGVAGSGKHTHLGLSLLLHNGKTINLFSSNNEGFLSPIGWGAIMGLLKNYELSNLFITYTNDALNRLKPGFEAPVSIVASIGHSKEKPSRNRTVLAGLIRERNNPLATRFELRSPNPTSNTYLYVATSYLGMLEGIKYIVDQELDETNLEDNFSCQWGDNKLYLEKNRGYRTELNVYDDFTQQERESFFGESLRTVWEVVQVFEKAFMDNPALLLEGELFTSETINSFKRGILSRWQTEIIGRIIPTNIELIRGCKYLNHTEETSDLDSLFWEKIDKKRRHLMKDSSKEKSLFTRLKEAVESENYQEISNLQIEMIEEMLELRALYSLYKKNILNSSDNSKLYS</sequence>
<dbReference type="SUPFAM" id="SSF55931">
    <property type="entry name" value="Glutamine synthetase/guanido kinase"/>
    <property type="match status" value="1"/>
</dbReference>
<dbReference type="InterPro" id="IPR014746">
    <property type="entry name" value="Gln_synth/guanido_kin_cat_dom"/>
</dbReference>
<evidence type="ECO:0000256" key="2">
    <source>
        <dbReference type="ARBA" id="ARBA00012937"/>
    </source>
</evidence>
<evidence type="ECO:0000256" key="4">
    <source>
        <dbReference type="RuleBase" id="RU000384"/>
    </source>
</evidence>
<dbReference type="Gene3D" id="3.30.590.10">
    <property type="entry name" value="Glutamine synthetase/guanido kinase, catalytic domain"/>
    <property type="match status" value="1"/>
</dbReference>
<dbReference type="Pfam" id="PF00120">
    <property type="entry name" value="Gln-synt_C"/>
    <property type="match status" value="1"/>
</dbReference>
<evidence type="ECO:0000313" key="7">
    <source>
        <dbReference type="Proteomes" id="UP000811545"/>
    </source>
</evidence>
<dbReference type="GO" id="GO:0019740">
    <property type="term" value="P:nitrogen utilization"/>
    <property type="evidence" value="ECO:0007669"/>
    <property type="project" value="TreeGrafter"/>
</dbReference>
<dbReference type="InterPro" id="IPR008146">
    <property type="entry name" value="Gln_synth_cat_dom"/>
</dbReference>
<reference evidence="6 7" key="1">
    <citation type="journal article" date="2021" name="bioRxiv">
        <title>Unique metabolic strategies in Hadean analogues reveal hints for primordial physiology.</title>
        <authorList>
            <person name="Nobu M.K."/>
            <person name="Nakai R."/>
            <person name="Tamazawa S."/>
            <person name="Mori H."/>
            <person name="Toyoda A."/>
            <person name="Ijiri A."/>
            <person name="Suzuki S."/>
            <person name="Kurokawa K."/>
            <person name="Kamagata Y."/>
            <person name="Tamaki H."/>
        </authorList>
    </citation>
    <scope>NUCLEOTIDE SEQUENCE [LARGE SCALE GENOMIC DNA]</scope>
    <source>
        <strain evidence="6">BS525</strain>
    </source>
</reference>
<protein>
    <recommendedName>
        <fullName evidence="2">glutamine synthetase</fullName>
        <ecNumber evidence="2">6.3.1.2</ecNumber>
    </recommendedName>
</protein>
<proteinExistence type="inferred from homology"/>
<dbReference type="EMBL" id="QLTW01000032">
    <property type="protein sequence ID" value="MBT9144923.1"/>
    <property type="molecule type" value="Genomic_DNA"/>
</dbReference>
<dbReference type="AlphaFoldDB" id="A0A9E2BG26"/>
<dbReference type="PANTHER" id="PTHR43407:SF1">
    <property type="entry name" value="LENGSIN"/>
    <property type="match status" value="1"/>
</dbReference>
<dbReference type="PANTHER" id="PTHR43407">
    <property type="entry name" value="GLUTAMINE SYNTHETASE"/>
    <property type="match status" value="1"/>
</dbReference>
<dbReference type="GO" id="GO:0005737">
    <property type="term" value="C:cytoplasm"/>
    <property type="evidence" value="ECO:0007669"/>
    <property type="project" value="TreeGrafter"/>
</dbReference>
<dbReference type="GO" id="GO:0004356">
    <property type="term" value="F:glutamine synthetase activity"/>
    <property type="evidence" value="ECO:0007669"/>
    <property type="project" value="UniProtKB-EC"/>
</dbReference>
<accession>A0A9E2BG26</accession>
<evidence type="ECO:0000256" key="1">
    <source>
        <dbReference type="ARBA" id="ARBA00009897"/>
    </source>
</evidence>
<dbReference type="GO" id="GO:0006542">
    <property type="term" value="P:glutamine biosynthetic process"/>
    <property type="evidence" value="ECO:0007669"/>
    <property type="project" value="TreeGrafter"/>
</dbReference>
<dbReference type="GO" id="GO:0016020">
    <property type="term" value="C:membrane"/>
    <property type="evidence" value="ECO:0007669"/>
    <property type="project" value="TreeGrafter"/>
</dbReference>
<dbReference type="Proteomes" id="UP000811545">
    <property type="component" value="Unassembled WGS sequence"/>
</dbReference>
<keyword evidence="6" id="KW-0436">Ligase</keyword>
<gene>
    <name evidence="6" type="primary">glnA</name>
    <name evidence="6" type="ORF">DDT42_00779</name>
</gene>
<dbReference type="EC" id="6.3.1.2" evidence="2"/>
<evidence type="ECO:0000259" key="5">
    <source>
        <dbReference type="PROSITE" id="PS51987"/>
    </source>
</evidence>
<feature type="domain" description="GS catalytic" evidence="5">
    <location>
        <begin position="162"/>
        <end position="545"/>
    </location>
</feature>
<comment type="caution">
    <text evidence="6">The sequence shown here is derived from an EMBL/GenBank/DDBJ whole genome shotgun (WGS) entry which is preliminary data.</text>
</comment>
<evidence type="ECO:0000256" key="3">
    <source>
        <dbReference type="PROSITE-ProRule" id="PRU01331"/>
    </source>
</evidence>
<comment type="similarity">
    <text evidence="1 3 4">Belongs to the glutamine synthetase family.</text>
</comment>